<comment type="caution">
    <text evidence="2">The sequence shown here is derived from an EMBL/GenBank/DDBJ whole genome shotgun (WGS) entry which is preliminary data.</text>
</comment>
<dbReference type="AlphaFoldDB" id="A0A077PM07"/>
<name>A0A077PM07_XENBV</name>
<keyword evidence="1" id="KW-0472">Membrane</keyword>
<evidence type="ECO:0000256" key="1">
    <source>
        <dbReference type="SAM" id="Phobius"/>
    </source>
</evidence>
<sequence length="40" mass="4810">MELGKAHNSARERVAESKKILFLLYSSMLHIYFLYKENYD</sequence>
<organism evidence="2 3">
    <name type="scientific">Xenorhabdus bovienii str. kraussei Quebec</name>
    <dbReference type="NCBI Taxonomy" id="1398203"/>
    <lineage>
        <taxon>Bacteria</taxon>
        <taxon>Pseudomonadati</taxon>
        <taxon>Pseudomonadota</taxon>
        <taxon>Gammaproteobacteria</taxon>
        <taxon>Enterobacterales</taxon>
        <taxon>Morganellaceae</taxon>
        <taxon>Xenorhabdus</taxon>
    </lineage>
</organism>
<keyword evidence="3" id="KW-1185">Reference proteome</keyword>
<protein>
    <submittedName>
        <fullName evidence="2">Uncharacterized protein</fullName>
    </submittedName>
</protein>
<dbReference type="Proteomes" id="UP000028500">
    <property type="component" value="Unassembled WGS sequence"/>
</dbReference>
<keyword evidence="1" id="KW-1133">Transmembrane helix</keyword>
<gene>
    <name evidence="2" type="ORF">XBKQ1_960020</name>
</gene>
<accession>A0A077PM07</accession>
<keyword evidence="1" id="KW-0812">Transmembrane</keyword>
<evidence type="ECO:0000313" key="3">
    <source>
        <dbReference type="Proteomes" id="UP000028500"/>
    </source>
</evidence>
<evidence type="ECO:0000313" key="2">
    <source>
        <dbReference type="EMBL" id="CDH22118.1"/>
    </source>
</evidence>
<dbReference type="EMBL" id="CBSY010000290">
    <property type="protein sequence ID" value="CDH22118.1"/>
    <property type="molecule type" value="Genomic_DNA"/>
</dbReference>
<feature type="transmembrane region" description="Helical" evidence="1">
    <location>
        <begin position="20"/>
        <end position="35"/>
    </location>
</feature>
<dbReference type="HOGENOM" id="CLU_3298795_0_0_6"/>
<proteinExistence type="predicted"/>
<reference evidence="2" key="1">
    <citation type="submission" date="2013-07" db="EMBL/GenBank/DDBJ databases">
        <title>Sub-species coevolution in mutualistic symbiosis.</title>
        <authorList>
            <person name="Murfin K."/>
            <person name="Klassen J."/>
            <person name="Lee M."/>
            <person name="Forst S."/>
            <person name="Stock P."/>
            <person name="Goodrich-Blair H."/>
        </authorList>
    </citation>
    <scope>NUCLEOTIDE SEQUENCE [LARGE SCALE GENOMIC DNA]</scope>
    <source>
        <strain evidence="2">Kraussei Quebec</strain>
    </source>
</reference>